<comment type="caution">
    <text evidence="4">The sequence shown here is derived from an EMBL/GenBank/DDBJ whole genome shotgun (WGS) entry which is preliminary data.</text>
</comment>
<evidence type="ECO:0008006" key="6">
    <source>
        <dbReference type="Google" id="ProtNLM"/>
    </source>
</evidence>
<feature type="region of interest" description="Disordered" evidence="1">
    <location>
        <begin position="184"/>
        <end position="205"/>
    </location>
</feature>
<feature type="region of interest" description="Disordered" evidence="1">
    <location>
        <begin position="610"/>
        <end position="636"/>
    </location>
</feature>
<gene>
    <name evidence="4" type="ORF">FN846DRAFT_886222</name>
</gene>
<evidence type="ECO:0000259" key="2">
    <source>
        <dbReference type="Pfam" id="PF13391"/>
    </source>
</evidence>
<organism evidence="4 5">
    <name type="scientific">Sphaerosporella brunnea</name>
    <dbReference type="NCBI Taxonomy" id="1250544"/>
    <lineage>
        <taxon>Eukaryota</taxon>
        <taxon>Fungi</taxon>
        <taxon>Dikarya</taxon>
        <taxon>Ascomycota</taxon>
        <taxon>Pezizomycotina</taxon>
        <taxon>Pezizomycetes</taxon>
        <taxon>Pezizales</taxon>
        <taxon>Pyronemataceae</taxon>
        <taxon>Sphaerosporella</taxon>
    </lineage>
</organism>
<evidence type="ECO:0000313" key="5">
    <source>
        <dbReference type="Proteomes" id="UP000326924"/>
    </source>
</evidence>
<feature type="compositionally biased region" description="Low complexity" evidence="1">
    <location>
        <begin position="553"/>
        <end position="564"/>
    </location>
</feature>
<proteinExistence type="predicted"/>
<dbReference type="EMBL" id="VXIS01000010">
    <property type="protein sequence ID" value="KAA8913965.1"/>
    <property type="molecule type" value="Genomic_DNA"/>
</dbReference>
<dbReference type="Pfam" id="PF14821">
    <property type="entry name" value="Thr_synth_N"/>
    <property type="match status" value="1"/>
</dbReference>
<name>A0A5J5F9A5_9PEZI</name>
<evidence type="ECO:0000259" key="3">
    <source>
        <dbReference type="Pfam" id="PF14821"/>
    </source>
</evidence>
<feature type="domain" description="Threonine synthase N-terminal" evidence="3">
    <location>
        <begin position="9"/>
        <end position="37"/>
    </location>
</feature>
<dbReference type="InterPro" id="IPR037158">
    <property type="entry name" value="Thr_synth_N_sf"/>
</dbReference>
<dbReference type="Gene3D" id="3.90.1380.10">
    <property type="entry name" value="Threonine synthase, N-terminal domain"/>
    <property type="match status" value="1"/>
</dbReference>
<dbReference type="AlphaFoldDB" id="A0A5J5F9A5"/>
<dbReference type="InterPro" id="IPR029144">
    <property type="entry name" value="Thr_synth_N"/>
</dbReference>
<feature type="domain" description="HNH nuclease" evidence="2">
    <location>
        <begin position="261"/>
        <end position="342"/>
    </location>
</feature>
<reference evidence="4 5" key="1">
    <citation type="submission" date="2019-09" db="EMBL/GenBank/DDBJ databases">
        <title>Draft genome of the ectomycorrhizal ascomycete Sphaerosporella brunnea.</title>
        <authorList>
            <consortium name="DOE Joint Genome Institute"/>
            <person name="Benucci G.M."/>
            <person name="Marozzi G."/>
            <person name="Antonielli L."/>
            <person name="Sanchez S."/>
            <person name="Marco P."/>
            <person name="Wang X."/>
            <person name="Falini L.B."/>
            <person name="Barry K."/>
            <person name="Haridas S."/>
            <person name="Lipzen A."/>
            <person name="Labutti K."/>
            <person name="Grigoriev I.V."/>
            <person name="Murat C."/>
            <person name="Martin F."/>
            <person name="Albertini E."/>
            <person name="Donnini D."/>
            <person name="Bonito G."/>
        </authorList>
    </citation>
    <scope>NUCLEOTIDE SEQUENCE [LARGE SCALE GENOMIC DNA]</scope>
    <source>
        <strain evidence="4 5">Sb_GMNB300</strain>
    </source>
</reference>
<dbReference type="InterPro" id="IPR003615">
    <property type="entry name" value="HNH_nuc"/>
</dbReference>
<sequence length="679" mass="74990">MAGPPPSQRYLSTRGRSYGFSFEEAVLKGLASDGGLFQLLEWNPSAKKLAVDSEPAITPNPEPFPPSSGAKYRDPSRTIAINITIITISHEPETQPWSRPIGSHYLPPPLVHNDSLLPRALRAIQCGAHVLDYPRRQILCAFLPHCRCADTVERIIKLSASEMSTLAEVLHEGLILARNRGGRKKSSTTLAGHSAEEPDGTPEITMDDSLHELAQAPQLSDVIAPPVAEDDALEEDLSPAALKRRNATLRKHCLSRQLNSCLITQTDTELNFEACHILPHSLAAKTNYHSCIFCFTVAVLLGAEWQHRIWELAGGRKSWSTANCLVLGMGMHTLFDKGLFMLHPLPSSRTEHRLMDVQFSWETQARTGMCTTLLPRDTEEQIAGTTQYTYSECDDQRRINYRDCFRFFTNDPRTLPLPAPELLELHAALWALIGAVGLSQAGNERVKAGMKRRRVVDDMLDNAKRPRGRSRPDDRTCGERDSHSGSGPGEGQSRHPEGGESSPGGGGASSPQDGGQQTLHTTDSDSKRSKIAPGVSPGEHPSFEVPHGPCIASSSQQRFPSRSSTLKVRGSPIPSRSNSHSPEPIRAPLRLPFSPWLLSQVLECRRRLSERNHSATPEDDWCSADSDDEGTEPAYVEDEDCDEDAGMFGQYAGWRDRMDAKMRGSRWLREVRGCRTTPV</sequence>
<dbReference type="Pfam" id="PF13391">
    <property type="entry name" value="HNH_2"/>
    <property type="match status" value="1"/>
</dbReference>
<protein>
    <recommendedName>
        <fullName evidence="6">HNH nuclease domain-containing protein</fullName>
    </recommendedName>
</protein>
<keyword evidence="5" id="KW-1185">Reference proteome</keyword>
<feature type="compositionally biased region" description="Acidic residues" evidence="1">
    <location>
        <begin position="617"/>
        <end position="636"/>
    </location>
</feature>
<dbReference type="InParanoid" id="A0A5J5F9A5"/>
<dbReference type="Proteomes" id="UP000326924">
    <property type="component" value="Unassembled WGS sequence"/>
</dbReference>
<evidence type="ECO:0000256" key="1">
    <source>
        <dbReference type="SAM" id="MobiDB-lite"/>
    </source>
</evidence>
<feature type="region of interest" description="Disordered" evidence="1">
    <location>
        <begin position="457"/>
        <end position="588"/>
    </location>
</feature>
<dbReference type="OrthoDB" id="5416097at2759"/>
<evidence type="ECO:0000313" key="4">
    <source>
        <dbReference type="EMBL" id="KAA8913965.1"/>
    </source>
</evidence>
<feature type="compositionally biased region" description="Basic and acidic residues" evidence="1">
    <location>
        <begin position="457"/>
        <end position="483"/>
    </location>
</feature>
<accession>A0A5J5F9A5</accession>